<evidence type="ECO:0000259" key="2">
    <source>
        <dbReference type="PROSITE" id="PS50943"/>
    </source>
</evidence>
<dbReference type="Pfam" id="PF01381">
    <property type="entry name" value="HTH_3"/>
    <property type="match status" value="1"/>
</dbReference>
<organism evidence="3 4">
    <name type="scientific">Cupriavidus basilensis</name>
    <dbReference type="NCBI Taxonomy" id="68895"/>
    <lineage>
        <taxon>Bacteria</taxon>
        <taxon>Pseudomonadati</taxon>
        <taxon>Pseudomonadota</taxon>
        <taxon>Betaproteobacteria</taxon>
        <taxon>Burkholderiales</taxon>
        <taxon>Burkholderiaceae</taxon>
        <taxon>Cupriavidus</taxon>
    </lineage>
</organism>
<dbReference type="CDD" id="cd00093">
    <property type="entry name" value="HTH_XRE"/>
    <property type="match status" value="1"/>
</dbReference>
<dbReference type="InterPro" id="IPR010982">
    <property type="entry name" value="Lambda_DNA-bd_dom_sf"/>
</dbReference>
<dbReference type="EMBL" id="CP010536">
    <property type="protein sequence ID" value="AJG19561.1"/>
    <property type="molecule type" value="Genomic_DNA"/>
</dbReference>
<reference evidence="3 4" key="1">
    <citation type="journal article" date="2015" name="Genome Announc.">
        <title>Complete Genome Sequence of Cupriavidus basilensis 4G11, Isolated from the Oak Ridge Field Research Center Site.</title>
        <authorList>
            <person name="Ray J."/>
            <person name="Waters R.J."/>
            <person name="Skerker J.M."/>
            <person name="Kuehl J.V."/>
            <person name="Price M.N."/>
            <person name="Huang J."/>
            <person name="Chakraborty R."/>
            <person name="Arkin A.P."/>
            <person name="Deutschbauer A."/>
        </authorList>
    </citation>
    <scope>NUCLEOTIDE SEQUENCE [LARGE SCALE GENOMIC DNA]</scope>
    <source>
        <strain evidence="3">4G11</strain>
    </source>
</reference>
<gene>
    <name evidence="3" type="ORF">RR42_m2169</name>
</gene>
<dbReference type="GO" id="GO:0003677">
    <property type="term" value="F:DNA binding"/>
    <property type="evidence" value="ECO:0007669"/>
    <property type="project" value="InterPro"/>
</dbReference>
<dbReference type="STRING" id="68895.RR42_m2169"/>
<dbReference type="AlphaFoldDB" id="A0A0C4YFS3"/>
<evidence type="ECO:0000313" key="4">
    <source>
        <dbReference type="Proteomes" id="UP000031843"/>
    </source>
</evidence>
<feature type="region of interest" description="Disordered" evidence="1">
    <location>
        <begin position="77"/>
        <end position="111"/>
    </location>
</feature>
<dbReference type="InterPro" id="IPR001387">
    <property type="entry name" value="Cro/C1-type_HTH"/>
</dbReference>
<evidence type="ECO:0000256" key="1">
    <source>
        <dbReference type="SAM" id="MobiDB-lite"/>
    </source>
</evidence>
<dbReference type="KEGG" id="cbw:RR42_m2169"/>
<dbReference type="SUPFAM" id="SSF47413">
    <property type="entry name" value="lambda repressor-like DNA-binding domains"/>
    <property type="match status" value="1"/>
</dbReference>
<feature type="domain" description="HTH cro/C1-type" evidence="2">
    <location>
        <begin position="10"/>
        <end position="41"/>
    </location>
</feature>
<accession>A0A0C4YFS3</accession>
<keyword evidence="4" id="KW-1185">Reference proteome</keyword>
<dbReference type="Gene3D" id="1.10.260.40">
    <property type="entry name" value="lambda repressor-like DNA-binding domains"/>
    <property type="match status" value="1"/>
</dbReference>
<name>A0A0C4YFS3_9BURK</name>
<dbReference type="PROSITE" id="PS50943">
    <property type="entry name" value="HTH_CROC1"/>
    <property type="match status" value="1"/>
</dbReference>
<sequence>MNLAELGEAFKHARLLANKTQQEVADSSGVPRARISRFETGGLPELGAVKLLSLFETVGLELFARPAGHRRTLDDVLAESETGNAAAGELRRRVRHAHNKPQAAMGRTDER</sequence>
<evidence type="ECO:0000313" key="3">
    <source>
        <dbReference type="EMBL" id="AJG19561.1"/>
    </source>
</evidence>
<dbReference type="RefSeq" id="WP_043351885.1">
    <property type="nucleotide sequence ID" value="NZ_CP010536.1"/>
</dbReference>
<dbReference type="Proteomes" id="UP000031843">
    <property type="component" value="Chromosome main"/>
</dbReference>
<proteinExistence type="predicted"/>
<protein>
    <recommendedName>
        <fullName evidence="2">HTH cro/C1-type domain-containing protein</fullName>
    </recommendedName>
</protein>
<dbReference type="OrthoDB" id="6897133at2"/>